<evidence type="ECO:0000256" key="2">
    <source>
        <dbReference type="ARBA" id="ARBA00022723"/>
    </source>
</evidence>
<evidence type="ECO:0000256" key="3">
    <source>
        <dbReference type="ARBA" id="ARBA00022801"/>
    </source>
</evidence>
<gene>
    <name evidence="6" type="ORF">H2509_15600</name>
</gene>
<evidence type="ECO:0000256" key="1">
    <source>
        <dbReference type="ARBA" id="ARBA00006576"/>
    </source>
</evidence>
<evidence type="ECO:0000313" key="7">
    <source>
        <dbReference type="Proteomes" id="UP000541109"/>
    </source>
</evidence>
<dbReference type="GO" id="GO:0004132">
    <property type="term" value="F:dCMP deaminase activity"/>
    <property type="evidence" value="ECO:0007669"/>
    <property type="project" value="TreeGrafter"/>
</dbReference>
<evidence type="ECO:0000256" key="4">
    <source>
        <dbReference type="ARBA" id="ARBA00022833"/>
    </source>
</evidence>
<name>A0A839AFR2_9HYPH</name>
<dbReference type="InterPro" id="IPR016193">
    <property type="entry name" value="Cytidine_deaminase-like"/>
</dbReference>
<organism evidence="6 7">
    <name type="scientific">Stappia albiluteola</name>
    <dbReference type="NCBI Taxonomy" id="2758565"/>
    <lineage>
        <taxon>Bacteria</taxon>
        <taxon>Pseudomonadati</taxon>
        <taxon>Pseudomonadota</taxon>
        <taxon>Alphaproteobacteria</taxon>
        <taxon>Hyphomicrobiales</taxon>
        <taxon>Stappiaceae</taxon>
        <taxon>Stappia</taxon>
    </lineage>
</organism>
<evidence type="ECO:0000259" key="5">
    <source>
        <dbReference type="PROSITE" id="PS51747"/>
    </source>
</evidence>
<dbReference type="PROSITE" id="PS00903">
    <property type="entry name" value="CYT_DCMP_DEAMINASES_1"/>
    <property type="match status" value="1"/>
</dbReference>
<proteinExistence type="inferred from homology"/>
<reference evidence="6 7" key="1">
    <citation type="submission" date="2020-07" db="EMBL/GenBank/DDBJ databases">
        <title>Stappia sp., F7233, whole genome shotgun sequencing project.</title>
        <authorList>
            <person name="Jiang S."/>
            <person name="Liu Z.W."/>
            <person name="Du Z.J."/>
        </authorList>
    </citation>
    <scope>NUCLEOTIDE SEQUENCE [LARGE SCALE GENOMIC DNA]</scope>
    <source>
        <strain evidence="6 7">F7233</strain>
    </source>
</reference>
<dbReference type="GO" id="GO:0008270">
    <property type="term" value="F:zinc ion binding"/>
    <property type="evidence" value="ECO:0007669"/>
    <property type="project" value="InterPro"/>
</dbReference>
<evidence type="ECO:0000313" key="6">
    <source>
        <dbReference type="EMBL" id="MBA5778553.1"/>
    </source>
</evidence>
<keyword evidence="3" id="KW-0378">Hydrolase</keyword>
<dbReference type="Gene3D" id="3.40.140.10">
    <property type="entry name" value="Cytidine Deaminase, domain 2"/>
    <property type="match status" value="1"/>
</dbReference>
<comment type="similarity">
    <text evidence="1">Belongs to the cytidine and deoxycytidylate deaminase family.</text>
</comment>
<dbReference type="InterPro" id="IPR002125">
    <property type="entry name" value="CMP_dCMP_dom"/>
</dbReference>
<dbReference type="GO" id="GO:0005737">
    <property type="term" value="C:cytoplasm"/>
    <property type="evidence" value="ECO:0007669"/>
    <property type="project" value="TreeGrafter"/>
</dbReference>
<keyword evidence="4" id="KW-0862">Zinc</keyword>
<dbReference type="Pfam" id="PF00383">
    <property type="entry name" value="dCMP_cyt_deam_1"/>
    <property type="match status" value="1"/>
</dbReference>
<dbReference type="PROSITE" id="PS51747">
    <property type="entry name" value="CYT_DCMP_DEAMINASES_2"/>
    <property type="match status" value="1"/>
</dbReference>
<keyword evidence="2" id="KW-0479">Metal-binding</keyword>
<dbReference type="PANTHER" id="PTHR11086:SF18">
    <property type="entry name" value="DEOXYCYTIDYLATE DEAMINASE"/>
    <property type="match status" value="1"/>
</dbReference>
<dbReference type="InterPro" id="IPR016192">
    <property type="entry name" value="APOBEC/CMP_deaminase_Zn-bd"/>
</dbReference>
<keyword evidence="7" id="KW-1185">Reference proteome</keyword>
<accession>A0A839AFR2</accession>
<protein>
    <recommendedName>
        <fullName evidence="5">CMP/dCMP-type deaminase domain-containing protein</fullName>
    </recommendedName>
</protein>
<dbReference type="Gene3D" id="3.40.50.300">
    <property type="entry name" value="P-loop containing nucleotide triphosphate hydrolases"/>
    <property type="match status" value="1"/>
</dbReference>
<dbReference type="EMBL" id="JACFXV010000063">
    <property type="protein sequence ID" value="MBA5778553.1"/>
    <property type="molecule type" value="Genomic_DNA"/>
</dbReference>
<comment type="caution">
    <text evidence="6">The sequence shown here is derived from an EMBL/GenBank/DDBJ whole genome shotgun (WGS) entry which is preliminary data.</text>
</comment>
<dbReference type="NCBIfam" id="NF041025">
    <property type="entry name" value="antiphage_deaminase"/>
    <property type="match status" value="1"/>
</dbReference>
<dbReference type="InterPro" id="IPR015517">
    <property type="entry name" value="dCMP_deaminase-rel"/>
</dbReference>
<dbReference type="AlphaFoldDB" id="A0A839AFR2"/>
<dbReference type="InterPro" id="IPR027417">
    <property type="entry name" value="P-loop_NTPase"/>
</dbReference>
<dbReference type="SUPFAM" id="SSF53927">
    <property type="entry name" value="Cytidine deaminase-like"/>
    <property type="match status" value="1"/>
</dbReference>
<sequence length="521" mass="57811">MSKKTTVTKLPSAIDQFESIAPSEEISRPTEELIVGMVGAVGAGVSRASVELKRILERDYGYSVEIIKASDLIRENANKTSNSNPEKEGANRIKELQAVGTELRDKFGEDYIAAKVIERIAVQRKTKGGYDESKKVPQPKRLRQATIVDSLKHPKETYLFRRVYGGIYWQFTVFSPESVREGRLRRLGIEKDQLPGIFTRDENDKEGDHGQKVSRTAYLSDFFIRNDGENDARLTAVIERYLEIIFNISVHTPTADEAGMYAAVSAASKSACLSRQVGAAIFSADGELISVGWNDVPKAHGGLYSSNDHDGDHRCYLWGEKHCHNDRKKEELYEKIFKKMKENNLLGKGVSNVKLRSALIETPVKDLIEYSRSIHAEMEAIVSAGRAGKIGMVGGTLYTTTFPCHNCARHIVAAGIAKVYYVEPYAKSLALELHSDAIDVRDGEDNKVAFLQYEGVGPDSALKLFHHGIERKEGGKARAVEKKTAQPVLPPPMDGFTTHEKRVIDHLESVEKRSIGATAMG</sequence>
<dbReference type="RefSeq" id="WP_182166946.1">
    <property type="nucleotide sequence ID" value="NZ_JACFXV010000063.1"/>
</dbReference>
<feature type="domain" description="CMP/dCMP-type deaminase" evidence="5">
    <location>
        <begin position="254"/>
        <end position="432"/>
    </location>
</feature>
<dbReference type="PANTHER" id="PTHR11086">
    <property type="entry name" value="DEOXYCYTIDYLATE DEAMINASE-RELATED"/>
    <property type="match status" value="1"/>
</dbReference>
<dbReference type="Proteomes" id="UP000541109">
    <property type="component" value="Unassembled WGS sequence"/>
</dbReference>